<accession>A0A7M5UXS4</accession>
<dbReference type="Proteomes" id="UP000594262">
    <property type="component" value="Unplaced"/>
</dbReference>
<reference evidence="2" key="1">
    <citation type="submission" date="2021-01" db="UniProtKB">
        <authorList>
            <consortium name="EnsemblMetazoa"/>
        </authorList>
    </citation>
    <scope>IDENTIFICATION</scope>
</reference>
<dbReference type="Pfam" id="PF25273">
    <property type="entry name" value="DUF7869"/>
    <property type="match status" value="1"/>
</dbReference>
<evidence type="ECO:0000313" key="3">
    <source>
        <dbReference type="Proteomes" id="UP000594262"/>
    </source>
</evidence>
<name>A0A7M5UXS4_9CNID</name>
<feature type="domain" description="DUF7869" evidence="1">
    <location>
        <begin position="9"/>
        <end position="109"/>
    </location>
</feature>
<evidence type="ECO:0000313" key="2">
    <source>
        <dbReference type="EnsemblMetazoa" id="CLYHEMP006084.1"/>
    </source>
</evidence>
<dbReference type="EnsemblMetazoa" id="CLYHEMT006084.1">
    <property type="protein sequence ID" value="CLYHEMP006084.1"/>
    <property type="gene ID" value="CLYHEMG006084"/>
</dbReference>
<dbReference type="AlphaFoldDB" id="A0A7M5UXS4"/>
<keyword evidence="3" id="KW-1185">Reference proteome</keyword>
<dbReference type="InterPro" id="IPR057191">
    <property type="entry name" value="DUF7869"/>
</dbReference>
<sequence length="173" mass="20383">MWRILNGFHEKIEYSFMIAGHTKFSCDRCFGSFKKKLRLTRVSSLYEIADVCDQSKCNFAVLVGNHNKDINVQTYDWSHYFEKELRFQTIKDILKYHHFRMSKDQPGIVKCYKSLDDEPVEFSIFIQRNPPKVTAALPKIVPPKGFTKQRAEYLRKEIRQFCKHGTEDLVAPP</sequence>
<dbReference type="PANTHER" id="PTHR34415:SF1">
    <property type="entry name" value="INTEGRASE CATALYTIC DOMAIN-CONTAINING PROTEIN"/>
    <property type="match status" value="1"/>
</dbReference>
<proteinExistence type="predicted"/>
<organism evidence="2 3">
    <name type="scientific">Clytia hemisphaerica</name>
    <dbReference type="NCBI Taxonomy" id="252671"/>
    <lineage>
        <taxon>Eukaryota</taxon>
        <taxon>Metazoa</taxon>
        <taxon>Cnidaria</taxon>
        <taxon>Hydrozoa</taxon>
        <taxon>Hydroidolina</taxon>
        <taxon>Leptothecata</taxon>
        <taxon>Obeliida</taxon>
        <taxon>Clytiidae</taxon>
        <taxon>Clytia</taxon>
    </lineage>
</organism>
<dbReference type="PANTHER" id="PTHR34415">
    <property type="entry name" value="INTEGRASE CATALYTIC DOMAIN-CONTAINING PROTEIN"/>
    <property type="match status" value="1"/>
</dbReference>
<evidence type="ECO:0000259" key="1">
    <source>
        <dbReference type="Pfam" id="PF25273"/>
    </source>
</evidence>
<dbReference type="OrthoDB" id="5986738at2759"/>
<protein>
    <recommendedName>
        <fullName evidence="1">DUF7869 domain-containing protein</fullName>
    </recommendedName>
</protein>